<keyword evidence="2" id="KW-1185">Reference proteome</keyword>
<sequence>AVINSLIPLIFSNITALAPMVRVGTLPMRLLALDYGADVVYCEELIDIKMAQCQRVVNEVLETVDFVAPDDRVMFRTCEREKDRVVFQMVRPETLNRAESQRDDFRNKH</sequence>
<name>A0A3Q0RAB5_AMPCI</name>
<reference evidence="1" key="2">
    <citation type="submission" date="2025-09" db="UniProtKB">
        <authorList>
            <consortium name="Ensembl"/>
        </authorList>
    </citation>
    <scope>IDENTIFICATION</scope>
</reference>
<dbReference type="AlphaFoldDB" id="A0A3Q0RAB5"/>
<evidence type="ECO:0000313" key="1">
    <source>
        <dbReference type="Ensembl" id="ENSACIP00000007531.1"/>
    </source>
</evidence>
<organism evidence="1 2">
    <name type="scientific">Amphilophus citrinellus</name>
    <name type="common">Midas cichlid</name>
    <name type="synonym">Cichlasoma citrinellum</name>
    <dbReference type="NCBI Taxonomy" id="61819"/>
    <lineage>
        <taxon>Eukaryota</taxon>
        <taxon>Metazoa</taxon>
        <taxon>Chordata</taxon>
        <taxon>Craniata</taxon>
        <taxon>Vertebrata</taxon>
        <taxon>Euteleostomi</taxon>
        <taxon>Actinopterygii</taxon>
        <taxon>Neopterygii</taxon>
        <taxon>Teleostei</taxon>
        <taxon>Neoteleostei</taxon>
        <taxon>Acanthomorphata</taxon>
        <taxon>Ovalentaria</taxon>
        <taxon>Cichlomorphae</taxon>
        <taxon>Cichliformes</taxon>
        <taxon>Cichlidae</taxon>
        <taxon>New World cichlids</taxon>
        <taxon>Cichlasomatinae</taxon>
        <taxon>Heroini</taxon>
        <taxon>Amphilophus</taxon>
    </lineage>
</organism>
<accession>A0A3Q0RAB5</accession>
<dbReference type="PANTHER" id="PTHR45936:SF1">
    <property type="entry name" value="TRNA-DIHYDROURIDINE(20) SYNTHASE [NAD(P)+]-LIKE"/>
    <property type="match status" value="1"/>
</dbReference>
<dbReference type="InterPro" id="IPR013785">
    <property type="entry name" value="Aldolase_TIM"/>
</dbReference>
<dbReference type="GO" id="GO:0017150">
    <property type="term" value="F:tRNA dihydrouridine synthase activity"/>
    <property type="evidence" value="ECO:0007669"/>
    <property type="project" value="TreeGrafter"/>
</dbReference>
<dbReference type="InterPro" id="IPR052582">
    <property type="entry name" value="tRNA-DUS-like"/>
</dbReference>
<dbReference type="FunFam" id="3.20.20.70:FF:000229">
    <property type="entry name" value="tRNA-dihydrouridine(20) synthase [NAD(P)+]-like"/>
    <property type="match status" value="1"/>
</dbReference>
<dbReference type="GO" id="GO:0005737">
    <property type="term" value="C:cytoplasm"/>
    <property type="evidence" value="ECO:0007669"/>
    <property type="project" value="TreeGrafter"/>
</dbReference>
<dbReference type="OMA" id="FRTCESE"/>
<proteinExistence type="predicted"/>
<dbReference type="SUPFAM" id="SSF51395">
    <property type="entry name" value="FMN-linked oxidoreductases"/>
    <property type="match status" value="1"/>
</dbReference>
<reference evidence="1" key="1">
    <citation type="submission" date="2025-08" db="UniProtKB">
        <authorList>
            <consortium name="Ensembl"/>
        </authorList>
    </citation>
    <scope>IDENTIFICATION</scope>
</reference>
<evidence type="ECO:0000313" key="2">
    <source>
        <dbReference type="Proteomes" id="UP000261340"/>
    </source>
</evidence>
<dbReference type="Gene3D" id="3.20.20.70">
    <property type="entry name" value="Aldolase class I"/>
    <property type="match status" value="1"/>
</dbReference>
<dbReference type="STRING" id="61819.ENSACIP00000007531"/>
<dbReference type="Proteomes" id="UP000261340">
    <property type="component" value="Unplaced"/>
</dbReference>
<dbReference type="PANTHER" id="PTHR45936">
    <property type="entry name" value="TRNA-DIHYDROURIDINE(20) SYNTHASE [NAD(P)+]-LIKE"/>
    <property type="match status" value="1"/>
</dbReference>
<protein>
    <submittedName>
        <fullName evidence="1">Uncharacterized protein</fullName>
    </submittedName>
</protein>
<dbReference type="GeneTree" id="ENSGT00550000075019"/>
<dbReference type="Ensembl" id="ENSACIT00000007750.1">
    <property type="protein sequence ID" value="ENSACIP00000007531.1"/>
    <property type="gene ID" value="ENSACIG00000005905.1"/>
</dbReference>